<evidence type="ECO:0000313" key="3">
    <source>
        <dbReference type="Proteomes" id="UP000449193"/>
    </source>
</evidence>
<evidence type="ECO:0000313" key="4">
    <source>
        <dbReference type="Proteomes" id="UP000472755"/>
    </source>
</evidence>
<comment type="caution">
    <text evidence="1">The sequence shown here is derived from an EMBL/GenBank/DDBJ whole genome shotgun (WGS) entry which is preliminary data.</text>
</comment>
<dbReference type="SUPFAM" id="SSF53474">
    <property type="entry name" value="alpha/beta-Hydrolases"/>
    <property type="match status" value="1"/>
</dbReference>
<dbReference type="InterPro" id="IPR029058">
    <property type="entry name" value="AB_hydrolase_fold"/>
</dbReference>
<proteinExistence type="predicted"/>
<dbReference type="Pfam" id="PF00756">
    <property type="entry name" value="Esterase"/>
    <property type="match status" value="1"/>
</dbReference>
<organism evidence="1 4">
    <name type="scientific">Ruthenibacterium lactatiformans</name>
    <dbReference type="NCBI Taxonomy" id="1550024"/>
    <lineage>
        <taxon>Bacteria</taxon>
        <taxon>Bacillati</taxon>
        <taxon>Bacillota</taxon>
        <taxon>Clostridia</taxon>
        <taxon>Eubacteriales</taxon>
        <taxon>Oscillospiraceae</taxon>
        <taxon>Ruthenibacterium</taxon>
    </lineage>
</organism>
<sequence length="287" mass="32289">MAVIKMNFLSQALGMQTNITICLPTYSFADAVADRREVYVPGMKYQVLWLLHGGSGDDSDYLNFSNIARYADENKIAVVMPAGYDSFYTNWHEGCDGAQYYTYITEELFHTLPILFPFSTKREDNFVAGLSMGSHGAMKIAINHPERYAAALIMSGSAIRPKNIAQGLDTVAEHSGPLPTILKRITRLQQEDFVKGTENDVNAIAVEKARSGQPLSQFFITCGGDDFALEGTKYGSDYLKELGYSVYFEEIPGYVHEWDFWDLALRKALKEWLPLRRSILYPGRESV</sequence>
<evidence type="ECO:0000313" key="1">
    <source>
        <dbReference type="EMBL" id="MTS27740.1"/>
    </source>
</evidence>
<dbReference type="Gene3D" id="3.40.50.1820">
    <property type="entry name" value="alpha/beta hydrolase"/>
    <property type="match status" value="1"/>
</dbReference>
<evidence type="ECO:0008006" key="5">
    <source>
        <dbReference type="Google" id="ProtNLM"/>
    </source>
</evidence>
<reference evidence="3 4" key="1">
    <citation type="journal article" date="2019" name="Nat. Med.">
        <title>A library of human gut bacterial isolates paired with longitudinal multiomics data enables mechanistic microbiome research.</title>
        <authorList>
            <person name="Poyet M."/>
            <person name="Groussin M."/>
            <person name="Gibbons S.M."/>
            <person name="Avila-Pacheco J."/>
            <person name="Jiang X."/>
            <person name="Kearney S.M."/>
            <person name="Perrotta A.R."/>
            <person name="Berdy B."/>
            <person name="Zhao S."/>
            <person name="Lieberman T.D."/>
            <person name="Swanson P.K."/>
            <person name="Smith M."/>
            <person name="Roesemann S."/>
            <person name="Alexander J.E."/>
            <person name="Rich S.A."/>
            <person name="Livny J."/>
            <person name="Vlamakis H."/>
            <person name="Clish C."/>
            <person name="Bullock K."/>
            <person name="Deik A."/>
            <person name="Scott J."/>
            <person name="Pierce K.A."/>
            <person name="Xavier R.J."/>
            <person name="Alm E.J."/>
        </authorList>
    </citation>
    <scope>NUCLEOTIDE SEQUENCE [LARGE SCALE GENOMIC DNA]</scope>
    <source>
        <strain evidence="1 4">BIOML-A4</strain>
        <strain evidence="2 3">BIOML-A7</strain>
    </source>
</reference>
<evidence type="ECO:0000313" key="2">
    <source>
        <dbReference type="EMBL" id="MTS52530.1"/>
    </source>
</evidence>
<dbReference type="InterPro" id="IPR050583">
    <property type="entry name" value="Mycobacterial_A85_antigen"/>
</dbReference>
<gene>
    <name evidence="2" type="ORF">GMD52_13445</name>
    <name evidence="1" type="ORF">GMD59_10625</name>
</gene>
<dbReference type="EMBL" id="WMZR01000019">
    <property type="protein sequence ID" value="MTS52530.1"/>
    <property type="molecule type" value="Genomic_DNA"/>
</dbReference>
<name>A0A6I3QYM6_9FIRM</name>
<dbReference type="PANTHER" id="PTHR48098">
    <property type="entry name" value="ENTEROCHELIN ESTERASE-RELATED"/>
    <property type="match status" value="1"/>
</dbReference>
<accession>A0A6I3QYM6</accession>
<dbReference type="Proteomes" id="UP000449193">
    <property type="component" value="Unassembled WGS sequence"/>
</dbReference>
<dbReference type="EMBL" id="WMZU01000015">
    <property type="protein sequence ID" value="MTS27740.1"/>
    <property type="molecule type" value="Genomic_DNA"/>
</dbReference>
<dbReference type="InterPro" id="IPR000801">
    <property type="entry name" value="Esterase-like"/>
</dbReference>
<dbReference type="RefSeq" id="WP_117474224.1">
    <property type="nucleotide sequence ID" value="NZ_JBKVGE010000022.1"/>
</dbReference>
<dbReference type="GO" id="GO:0016747">
    <property type="term" value="F:acyltransferase activity, transferring groups other than amino-acyl groups"/>
    <property type="evidence" value="ECO:0007669"/>
    <property type="project" value="TreeGrafter"/>
</dbReference>
<dbReference type="Proteomes" id="UP000472755">
    <property type="component" value="Unassembled WGS sequence"/>
</dbReference>
<protein>
    <recommendedName>
        <fullName evidence="5">Esterase family protein</fullName>
    </recommendedName>
</protein>
<dbReference type="AlphaFoldDB" id="A0A6I3QYM6"/>
<dbReference type="PANTHER" id="PTHR48098:SF1">
    <property type="entry name" value="DIACYLGLYCEROL ACYLTRANSFERASE_MYCOLYLTRANSFERASE AG85A"/>
    <property type="match status" value="1"/>
</dbReference>